<sequence length="295" mass="33225">MGTGVVTPMLWLGRCKQPPLNHHHPPSSSSSTTFITLLCCHYHYYRYSSLSCNFCLEGRVWRSRKRPRSRGLADDASASANENRGGDDGDGKVQDMLVNMVRLQAGEVQVNKFIDDRAKLLTDIAEGAKTEYGRIAEDAKRSIDEAGSKVLESVDADVQALEEELASVRAEIESDEREFDEFESNVEKARNAGLFFKGLYQRANSWKNRPHQEQNDLQIGAKLFISFTKKSAGSKCRTAVYGFLIVLLTLTLVEVITSDDVSWHRVAVYLAILLFVVFQLIYEKSFGLSEKDRKE</sequence>
<evidence type="ECO:0000313" key="1">
    <source>
        <dbReference type="EMBL" id="KAJ7542576.1"/>
    </source>
</evidence>
<protein>
    <submittedName>
        <fullName evidence="1">Uncharacterized protein</fullName>
    </submittedName>
</protein>
<dbReference type="EMBL" id="CM055100">
    <property type="protein sequence ID" value="KAJ7542576.1"/>
    <property type="molecule type" value="Genomic_DNA"/>
</dbReference>
<reference evidence="2" key="1">
    <citation type="journal article" date="2024" name="Proc. Natl. Acad. Sci. U.S.A.">
        <title>Extraordinary preservation of gene collinearity over three hundred million years revealed in homosporous lycophytes.</title>
        <authorList>
            <person name="Li C."/>
            <person name="Wickell D."/>
            <person name="Kuo L.Y."/>
            <person name="Chen X."/>
            <person name="Nie B."/>
            <person name="Liao X."/>
            <person name="Peng D."/>
            <person name="Ji J."/>
            <person name="Jenkins J."/>
            <person name="Williams M."/>
            <person name="Shu S."/>
            <person name="Plott C."/>
            <person name="Barry K."/>
            <person name="Rajasekar S."/>
            <person name="Grimwood J."/>
            <person name="Han X."/>
            <person name="Sun S."/>
            <person name="Hou Z."/>
            <person name="He W."/>
            <person name="Dai G."/>
            <person name="Sun C."/>
            <person name="Schmutz J."/>
            <person name="Leebens-Mack J.H."/>
            <person name="Li F.W."/>
            <person name="Wang L."/>
        </authorList>
    </citation>
    <scope>NUCLEOTIDE SEQUENCE [LARGE SCALE GENOMIC DNA]</scope>
    <source>
        <strain evidence="2">cv. PW_Plant_1</strain>
    </source>
</reference>
<name>A0ACC2CKQ6_DIPCM</name>
<organism evidence="1 2">
    <name type="scientific">Diphasiastrum complanatum</name>
    <name type="common">Issler's clubmoss</name>
    <name type="synonym">Lycopodium complanatum</name>
    <dbReference type="NCBI Taxonomy" id="34168"/>
    <lineage>
        <taxon>Eukaryota</taxon>
        <taxon>Viridiplantae</taxon>
        <taxon>Streptophyta</taxon>
        <taxon>Embryophyta</taxon>
        <taxon>Tracheophyta</taxon>
        <taxon>Lycopodiopsida</taxon>
        <taxon>Lycopodiales</taxon>
        <taxon>Lycopodiaceae</taxon>
        <taxon>Lycopodioideae</taxon>
        <taxon>Diphasiastrum</taxon>
    </lineage>
</organism>
<dbReference type="Proteomes" id="UP001162992">
    <property type="component" value="Chromosome 9"/>
</dbReference>
<gene>
    <name evidence="1" type="ORF">O6H91_09G001700</name>
</gene>
<accession>A0ACC2CKQ6</accession>
<keyword evidence="2" id="KW-1185">Reference proteome</keyword>
<comment type="caution">
    <text evidence="1">The sequence shown here is derived from an EMBL/GenBank/DDBJ whole genome shotgun (WGS) entry which is preliminary data.</text>
</comment>
<proteinExistence type="predicted"/>
<evidence type="ECO:0000313" key="2">
    <source>
        <dbReference type="Proteomes" id="UP001162992"/>
    </source>
</evidence>